<evidence type="ECO:0000256" key="1">
    <source>
        <dbReference type="SAM" id="Phobius"/>
    </source>
</evidence>
<accession>A0ABY7SVM4</accession>
<dbReference type="PANTHER" id="PTHR38457:SF1">
    <property type="entry name" value="REGULATOR ABRB-RELATED"/>
    <property type="match status" value="1"/>
</dbReference>
<feature type="transmembrane region" description="Helical" evidence="1">
    <location>
        <begin position="254"/>
        <end position="275"/>
    </location>
</feature>
<proteinExistence type="predicted"/>
<dbReference type="InterPro" id="IPR007820">
    <property type="entry name" value="AbrB_fam"/>
</dbReference>
<dbReference type="RefSeq" id="WP_272859177.1">
    <property type="nucleotide sequence ID" value="NZ_CP067134.1"/>
</dbReference>
<gene>
    <name evidence="2" type="ORF">JHW45_01345</name>
</gene>
<protein>
    <submittedName>
        <fullName evidence="2">AbrB family transcriptional regulator</fullName>
    </submittedName>
</protein>
<dbReference type="Proteomes" id="UP001218412">
    <property type="component" value="Chromosome"/>
</dbReference>
<feature type="transmembrane region" description="Helical" evidence="1">
    <location>
        <begin position="317"/>
        <end position="335"/>
    </location>
</feature>
<name>A0ABY7SVM4_9RHOB</name>
<feature type="transmembrane region" description="Helical" evidence="1">
    <location>
        <begin position="142"/>
        <end position="160"/>
    </location>
</feature>
<keyword evidence="3" id="KW-1185">Reference proteome</keyword>
<dbReference type="InterPro" id="IPR017516">
    <property type="entry name" value="AbrB_dup"/>
</dbReference>
<keyword evidence="1" id="KW-1133">Transmembrane helix</keyword>
<feature type="transmembrane region" description="Helical" evidence="1">
    <location>
        <begin position="224"/>
        <end position="242"/>
    </location>
</feature>
<keyword evidence="1" id="KW-0472">Membrane</keyword>
<feature type="transmembrane region" description="Helical" evidence="1">
    <location>
        <begin position="77"/>
        <end position="100"/>
    </location>
</feature>
<evidence type="ECO:0000313" key="3">
    <source>
        <dbReference type="Proteomes" id="UP001218412"/>
    </source>
</evidence>
<keyword evidence="1" id="KW-0812">Transmembrane</keyword>
<dbReference type="PANTHER" id="PTHR38457">
    <property type="entry name" value="REGULATOR ABRB-RELATED"/>
    <property type="match status" value="1"/>
</dbReference>
<dbReference type="EMBL" id="CP067134">
    <property type="protein sequence ID" value="WCR11086.1"/>
    <property type="molecule type" value="Genomic_DNA"/>
</dbReference>
<sequence>MTFLYPLVIAVFGAVGATWLGLPAAALLGSTLSVSIAAILRMPGSVPGPLRHLAFTAIGVTLGSGVTPTIVQEMVQWTGSLAALFLTVILTMGASSLILVRAFRQRWSTALMSTSPGALTVAVNLAADTDDDVRAVITLQSVRLLAVTLMLPPVIGLIEPDMVGRMAATTTAVGYGAGFALMLGAAVLGLALTQLRMPAAFLIAGMILSGAAHYAGWVEGRLPTAMNLVGFAVAGAVIGTRFRSITLAEFRRSGAAAATVSAIGIGFSAVISWGVATTLGMPFGQVWVAFAPGGVEAMASMALSFGYDPIYVASHHIFRLLVLLLGLPIAIRLVLRLQDRG</sequence>
<organism evidence="2 3">
    <name type="scientific">Paracoccus stylophorae</name>
    <dbReference type="NCBI Taxonomy" id="659350"/>
    <lineage>
        <taxon>Bacteria</taxon>
        <taxon>Pseudomonadati</taxon>
        <taxon>Pseudomonadota</taxon>
        <taxon>Alphaproteobacteria</taxon>
        <taxon>Rhodobacterales</taxon>
        <taxon>Paracoccaceae</taxon>
        <taxon>Paracoccus</taxon>
    </lineage>
</organism>
<dbReference type="NCBIfam" id="TIGR03082">
    <property type="entry name" value="Gneg_AbrB_dup"/>
    <property type="match status" value="1"/>
</dbReference>
<dbReference type="Pfam" id="PF05145">
    <property type="entry name" value="AbrB"/>
    <property type="match status" value="1"/>
</dbReference>
<dbReference type="PIRSF" id="PIRSF038991">
    <property type="entry name" value="Protein_AbrB"/>
    <property type="match status" value="1"/>
</dbReference>
<feature type="transmembrane region" description="Helical" evidence="1">
    <location>
        <begin position="199"/>
        <end position="218"/>
    </location>
</feature>
<evidence type="ECO:0000313" key="2">
    <source>
        <dbReference type="EMBL" id="WCR11086.1"/>
    </source>
</evidence>
<feature type="transmembrane region" description="Helical" evidence="1">
    <location>
        <begin position="20"/>
        <end position="40"/>
    </location>
</feature>
<feature type="transmembrane region" description="Helical" evidence="1">
    <location>
        <begin position="172"/>
        <end position="192"/>
    </location>
</feature>
<reference evidence="2 3" key="1">
    <citation type="submission" date="2021-01" db="EMBL/GenBank/DDBJ databases">
        <title>Biogeographic distribution of Paracoccus.</title>
        <authorList>
            <person name="Hollensteiner J."/>
            <person name="Leineberger J."/>
            <person name="Brinkhoff T."/>
            <person name="Daniel R."/>
        </authorList>
    </citation>
    <scope>NUCLEOTIDE SEQUENCE [LARGE SCALE GENOMIC DNA]</scope>
    <source>
        <strain evidence="2 3">LMG25392</strain>
    </source>
</reference>
<feature type="transmembrane region" description="Helical" evidence="1">
    <location>
        <begin position="52"/>
        <end position="71"/>
    </location>
</feature>